<feature type="region of interest" description="Disordered" evidence="1">
    <location>
        <begin position="74"/>
        <end position="110"/>
    </location>
</feature>
<feature type="compositionally biased region" description="Basic and acidic residues" evidence="1">
    <location>
        <begin position="89"/>
        <end position="100"/>
    </location>
</feature>
<organism evidence="2 3">
    <name type="scientific">Botrytis galanthina</name>
    <dbReference type="NCBI Taxonomy" id="278940"/>
    <lineage>
        <taxon>Eukaryota</taxon>
        <taxon>Fungi</taxon>
        <taxon>Dikarya</taxon>
        <taxon>Ascomycota</taxon>
        <taxon>Pezizomycotina</taxon>
        <taxon>Leotiomycetes</taxon>
        <taxon>Helotiales</taxon>
        <taxon>Sclerotiniaceae</taxon>
        <taxon>Botrytis</taxon>
    </lineage>
</organism>
<proteinExistence type="predicted"/>
<protein>
    <submittedName>
        <fullName evidence="2">Uncharacterized protein</fullName>
    </submittedName>
</protein>
<evidence type="ECO:0000256" key="1">
    <source>
        <dbReference type="SAM" id="MobiDB-lite"/>
    </source>
</evidence>
<evidence type="ECO:0000313" key="3">
    <source>
        <dbReference type="Proteomes" id="UP000308671"/>
    </source>
</evidence>
<evidence type="ECO:0000313" key="2">
    <source>
        <dbReference type="EMBL" id="THV53070.1"/>
    </source>
</evidence>
<accession>A0A4S8R652</accession>
<gene>
    <name evidence="2" type="ORF">BGAL_0060g00100</name>
</gene>
<comment type="caution">
    <text evidence="2">The sequence shown here is derived from an EMBL/GenBank/DDBJ whole genome shotgun (WGS) entry which is preliminary data.</text>
</comment>
<dbReference type="EMBL" id="PQXL01000060">
    <property type="protein sequence ID" value="THV53070.1"/>
    <property type="molecule type" value="Genomic_DNA"/>
</dbReference>
<dbReference type="AlphaFoldDB" id="A0A4S8R652"/>
<reference evidence="2 3" key="1">
    <citation type="submission" date="2017-12" db="EMBL/GenBank/DDBJ databases">
        <title>Comparative genomics of Botrytis spp.</title>
        <authorList>
            <person name="Valero-Jimenez C.A."/>
            <person name="Tapia P."/>
            <person name="Veloso J."/>
            <person name="Silva-Moreno E."/>
            <person name="Staats M."/>
            <person name="Valdes J.H."/>
            <person name="Van Kan J.A.L."/>
        </authorList>
    </citation>
    <scope>NUCLEOTIDE SEQUENCE [LARGE SCALE GENOMIC DNA]</scope>
    <source>
        <strain evidence="2 3">MUCL435</strain>
    </source>
</reference>
<sequence length="163" mass="17577">MSQLLKHGSHFLRLLEQDTEFTREHIADVGEHFELQAVFFDGAEGLVWDLGRDGEQFDGVRGEEGEVRLQRVQREVAEGTPGPAVEGYEEGRAEEQRVDGDGGSEGVGEGAVREGLSGLEVRVAFVDGVFDVGGCGGLEVSGYGGELGGERHVWRFGSVCLIV</sequence>
<dbReference type="Proteomes" id="UP000308671">
    <property type="component" value="Unassembled WGS sequence"/>
</dbReference>
<keyword evidence="3" id="KW-1185">Reference proteome</keyword>
<name>A0A4S8R652_9HELO</name>